<reference evidence="2" key="1">
    <citation type="journal article" date="2014" name="Science">
        <title>The coffee genome provides insight into the convergent evolution of caffeine biosynthesis.</title>
        <authorList>
            <person name="Denoeud F."/>
            <person name="Carretero-Paulet L."/>
            <person name="Dereeper A."/>
            <person name="Droc G."/>
            <person name="Guyot R."/>
            <person name="Pietrella M."/>
            <person name="Zheng C."/>
            <person name="Alberti A."/>
            <person name="Anthony F."/>
            <person name="Aprea G."/>
            <person name="Aury J.M."/>
            <person name="Bento P."/>
            <person name="Bernard M."/>
            <person name="Bocs S."/>
            <person name="Campa C."/>
            <person name="Cenci A."/>
            <person name="Combes M.C."/>
            <person name="Crouzillat D."/>
            <person name="Da Silva C."/>
            <person name="Daddiego L."/>
            <person name="De Bellis F."/>
            <person name="Dussert S."/>
            <person name="Garsmeur O."/>
            <person name="Gayraud T."/>
            <person name="Guignon V."/>
            <person name="Jahn K."/>
            <person name="Jamilloux V."/>
            <person name="Joet T."/>
            <person name="Labadie K."/>
            <person name="Lan T."/>
            <person name="Leclercq J."/>
            <person name="Lepelley M."/>
            <person name="Leroy T."/>
            <person name="Li L.T."/>
            <person name="Librado P."/>
            <person name="Lopez L."/>
            <person name="Munoz A."/>
            <person name="Noel B."/>
            <person name="Pallavicini A."/>
            <person name="Perrotta G."/>
            <person name="Poncet V."/>
            <person name="Pot D."/>
            <person name="Priyono X."/>
            <person name="Rigoreau M."/>
            <person name="Rouard M."/>
            <person name="Rozas J."/>
            <person name="Tranchant-Dubreuil C."/>
            <person name="VanBuren R."/>
            <person name="Zhang Q."/>
            <person name="Andrade A.C."/>
            <person name="Argout X."/>
            <person name="Bertrand B."/>
            <person name="de Kochko A."/>
            <person name="Graziosi G."/>
            <person name="Henry R.J."/>
            <person name="Jayarama X."/>
            <person name="Ming R."/>
            <person name="Nagai C."/>
            <person name="Rounsley S."/>
            <person name="Sankoff D."/>
            <person name="Giuliano G."/>
            <person name="Albert V.A."/>
            <person name="Wincker P."/>
            <person name="Lashermes P."/>
        </authorList>
    </citation>
    <scope>NUCLEOTIDE SEQUENCE [LARGE SCALE GENOMIC DNA]</scope>
    <source>
        <strain evidence="2">cv. DH200-94</strain>
    </source>
</reference>
<evidence type="ECO:0000313" key="2">
    <source>
        <dbReference type="Proteomes" id="UP000295252"/>
    </source>
</evidence>
<gene>
    <name evidence="1" type="ORF">GSCOC_T00021170001</name>
</gene>
<dbReference type="Gramene" id="CDP05865">
    <property type="protein sequence ID" value="CDP05865"/>
    <property type="gene ID" value="GSCOC_T00021170001"/>
</dbReference>
<organism evidence="1 2">
    <name type="scientific">Coffea canephora</name>
    <name type="common">Robusta coffee</name>
    <dbReference type="NCBI Taxonomy" id="49390"/>
    <lineage>
        <taxon>Eukaryota</taxon>
        <taxon>Viridiplantae</taxon>
        <taxon>Streptophyta</taxon>
        <taxon>Embryophyta</taxon>
        <taxon>Tracheophyta</taxon>
        <taxon>Spermatophyta</taxon>
        <taxon>Magnoliopsida</taxon>
        <taxon>eudicotyledons</taxon>
        <taxon>Gunneridae</taxon>
        <taxon>Pentapetalae</taxon>
        <taxon>asterids</taxon>
        <taxon>lamiids</taxon>
        <taxon>Gentianales</taxon>
        <taxon>Rubiaceae</taxon>
        <taxon>Ixoroideae</taxon>
        <taxon>Gardenieae complex</taxon>
        <taxon>Bertiereae - Coffeeae clade</taxon>
        <taxon>Coffeeae</taxon>
        <taxon>Coffea</taxon>
    </lineage>
</organism>
<name>A0A068UBD3_COFCA</name>
<dbReference type="EMBL" id="HG739103">
    <property type="protein sequence ID" value="CDP05865.1"/>
    <property type="molecule type" value="Genomic_DNA"/>
</dbReference>
<accession>A0A068UBD3</accession>
<keyword evidence="2" id="KW-1185">Reference proteome</keyword>
<evidence type="ECO:0000313" key="1">
    <source>
        <dbReference type="EMBL" id="CDP05865.1"/>
    </source>
</evidence>
<dbReference type="AlphaFoldDB" id="A0A068UBD3"/>
<dbReference type="InParanoid" id="A0A068UBD3"/>
<sequence>MTASLKRTVHLLLSHALTISWNKGCGCFMKQQNVQEIFITQVVDNYNLAVSIFFSTSPKPPPFLIFSCSICSILSPYILLETCPFFFF</sequence>
<dbReference type="Proteomes" id="UP000295252">
    <property type="component" value="Chromosome VII"/>
</dbReference>
<protein>
    <submittedName>
        <fullName evidence="1">Uncharacterized protein</fullName>
    </submittedName>
</protein>
<proteinExistence type="predicted"/>